<feature type="signal peptide" evidence="1">
    <location>
        <begin position="1"/>
        <end position="21"/>
    </location>
</feature>
<keyword evidence="4" id="KW-1185">Reference proteome</keyword>
<dbReference type="EMBL" id="JBHUON010000013">
    <property type="protein sequence ID" value="MFD2865434.1"/>
    <property type="molecule type" value="Genomic_DNA"/>
</dbReference>
<sequence>MKKIAILIFALLFVSALTTSAQVIYDKKFTTAEAPFAYYNDDNMTGLVRNGQYVLTHKKNSYSITTTEVAIDYARDFTIESTITHLGGVTNYPLGITFGGSDFLNLYYFVIAPSGNFLLRATNKGAPVDLKPWTASTAIRTGSNVPNKLKIAKVGTELVGYINDIEVMRMLFYRPFGNKVGFLVQDVQTAGFNNIKIAYTDNRPAIVTAPKTVTPTTRNVTAPSRNIIEMAYSTDFNADDKNEWVLPPTDSAKTSISNGEFVISRTAKLGFTASVTAPETKVDMSRDFIIEAETEHYLGTNNYGYGIDFGRDSLEAYQFTIAAAGYYSLAHFTDKVSSLIPWTATDAIKKQIGAKNKLTVEKNGAKLNLYINDELVDTYPSIILKGYRFGLTAGSNQHVGFSSLRVGYTDQKQTPVVAKNKTADQNDTSPPTINISSPSVSRGLKIVQNTDKVHIVGLASDASGIFQVVVNGTQAKVDAQGNFTADIDLAIGENPLMVVATDMNMNKGVARFSVTKESTIQKENKVVNVVQASEGKFYALLIAVQDYKDPSIQSLDGPVKDAALLASALKTGYTFDAENVITLNNPDRTGFFDAFDALTKKVTAKDNLLIFYAGHGNWDEARMQGYWYPADAKLNRRDTWVTNDDLIGFIRGIKSKHTLLVTDACFAGSIFKTRGIEAAPKGIQELYNTPSRKAMTSGSMKEVPDKSVFIEYLVKRLKENTDKYLPSDQLYTSFRIAVTNNSENGQMPQFGVITQTGDEGGDFIFIKK</sequence>
<feature type="domain" description="Peptidase C14 caspase" evidence="2">
    <location>
        <begin position="538"/>
        <end position="751"/>
    </location>
</feature>
<dbReference type="Gene3D" id="2.60.120.560">
    <property type="entry name" value="Exo-inulinase, domain 1"/>
    <property type="match status" value="2"/>
</dbReference>
<dbReference type="Proteomes" id="UP001597601">
    <property type="component" value="Unassembled WGS sequence"/>
</dbReference>
<protein>
    <submittedName>
        <fullName evidence="3">Caspase family protein</fullName>
    </submittedName>
</protein>
<organism evidence="3 4">
    <name type="scientific">Mucilaginibacter antarcticus</name>
    <dbReference type="NCBI Taxonomy" id="1855725"/>
    <lineage>
        <taxon>Bacteria</taxon>
        <taxon>Pseudomonadati</taxon>
        <taxon>Bacteroidota</taxon>
        <taxon>Sphingobacteriia</taxon>
        <taxon>Sphingobacteriales</taxon>
        <taxon>Sphingobacteriaceae</taxon>
        <taxon>Mucilaginibacter</taxon>
    </lineage>
</organism>
<keyword evidence="1" id="KW-0732">Signal</keyword>
<dbReference type="InterPro" id="IPR029030">
    <property type="entry name" value="Caspase-like_dom_sf"/>
</dbReference>
<gene>
    <name evidence="3" type="ORF">ACFSYC_12105</name>
</gene>
<dbReference type="RefSeq" id="WP_377127745.1">
    <property type="nucleotide sequence ID" value="NZ_JBHUON010000013.1"/>
</dbReference>
<dbReference type="SUPFAM" id="SSF52129">
    <property type="entry name" value="Caspase-like"/>
    <property type="match status" value="1"/>
</dbReference>
<proteinExistence type="predicted"/>
<dbReference type="InterPro" id="IPR013783">
    <property type="entry name" value="Ig-like_fold"/>
</dbReference>
<accession>A0ABW5XNR9</accession>
<name>A0ABW5XNR9_9SPHI</name>
<dbReference type="Pfam" id="PF00656">
    <property type="entry name" value="Peptidase_C14"/>
    <property type="match status" value="1"/>
</dbReference>
<evidence type="ECO:0000259" key="2">
    <source>
        <dbReference type="Pfam" id="PF00656"/>
    </source>
</evidence>
<dbReference type="InterPro" id="IPR052039">
    <property type="entry name" value="Caspase-related_regulators"/>
</dbReference>
<dbReference type="PANTHER" id="PTHR22576:SF37">
    <property type="entry name" value="MUCOSA-ASSOCIATED LYMPHOID TISSUE LYMPHOMA TRANSLOCATION PROTEIN 1"/>
    <property type="match status" value="1"/>
</dbReference>
<evidence type="ECO:0000313" key="3">
    <source>
        <dbReference type="EMBL" id="MFD2865434.1"/>
    </source>
</evidence>
<evidence type="ECO:0000313" key="4">
    <source>
        <dbReference type="Proteomes" id="UP001597601"/>
    </source>
</evidence>
<feature type="chain" id="PRO_5045969545" evidence="1">
    <location>
        <begin position="22"/>
        <end position="768"/>
    </location>
</feature>
<evidence type="ECO:0000256" key="1">
    <source>
        <dbReference type="SAM" id="SignalP"/>
    </source>
</evidence>
<dbReference type="InterPro" id="IPR011600">
    <property type="entry name" value="Pept_C14_caspase"/>
</dbReference>
<reference evidence="4" key="1">
    <citation type="journal article" date="2019" name="Int. J. Syst. Evol. Microbiol.">
        <title>The Global Catalogue of Microorganisms (GCM) 10K type strain sequencing project: providing services to taxonomists for standard genome sequencing and annotation.</title>
        <authorList>
            <consortium name="The Broad Institute Genomics Platform"/>
            <consortium name="The Broad Institute Genome Sequencing Center for Infectious Disease"/>
            <person name="Wu L."/>
            <person name="Ma J."/>
        </authorList>
    </citation>
    <scope>NUCLEOTIDE SEQUENCE [LARGE SCALE GENOMIC DNA]</scope>
    <source>
        <strain evidence="4">KCTC 52232</strain>
    </source>
</reference>
<dbReference type="PANTHER" id="PTHR22576">
    <property type="entry name" value="MUCOSA ASSOCIATED LYMPHOID TISSUE LYMPHOMA TRANSLOCATION PROTEIN 1/PARACASPASE"/>
    <property type="match status" value="1"/>
</dbReference>
<dbReference type="Gene3D" id="2.60.40.10">
    <property type="entry name" value="Immunoglobulins"/>
    <property type="match status" value="1"/>
</dbReference>
<comment type="caution">
    <text evidence="3">The sequence shown here is derived from an EMBL/GenBank/DDBJ whole genome shotgun (WGS) entry which is preliminary data.</text>
</comment>
<dbReference type="Gene3D" id="3.40.50.1460">
    <property type="match status" value="1"/>
</dbReference>